<feature type="domain" description="NusB/RsmB/TIM44" evidence="8">
    <location>
        <begin position="6"/>
        <end position="131"/>
    </location>
</feature>
<dbReference type="NCBIfam" id="TIGR01951">
    <property type="entry name" value="nusB"/>
    <property type="match status" value="1"/>
</dbReference>
<evidence type="ECO:0000256" key="5">
    <source>
        <dbReference type="ARBA" id="ARBA00023163"/>
    </source>
</evidence>
<dbReference type="GO" id="GO:0031564">
    <property type="term" value="P:transcription antitermination"/>
    <property type="evidence" value="ECO:0007669"/>
    <property type="project" value="UniProtKB-KW"/>
</dbReference>
<evidence type="ECO:0000313" key="9">
    <source>
        <dbReference type="EMBL" id="KLU66257.1"/>
    </source>
</evidence>
<dbReference type="InterPro" id="IPR006027">
    <property type="entry name" value="NusB_RsmB_TIM44"/>
</dbReference>
<keyword evidence="2 6" id="KW-0889">Transcription antitermination</keyword>
<dbReference type="Proteomes" id="UP000036356">
    <property type="component" value="Unassembled WGS sequence"/>
</dbReference>
<dbReference type="InterPro" id="IPR011605">
    <property type="entry name" value="NusB_fam"/>
</dbReference>
<sequence length="168" mass="18417">MSRRLARETALQVLFQKDLTKEALKTSAEVERWAEEFKVPEISKIFAQELVDDTIAHLEEIDKTIAAFAQGWAIGRMANVDRNVIRLATCEILFRSDIPGRVSLNEAIELAKSFGGEESAKFVNGILDRIVDSVAKGNAKATDGGLSMPKKSMDSIANSKDFKSPSGS</sequence>
<dbReference type="STRING" id="476652.DEAC_c16560"/>
<evidence type="ECO:0000256" key="6">
    <source>
        <dbReference type="HAMAP-Rule" id="MF_00073"/>
    </source>
</evidence>
<evidence type="ECO:0000256" key="4">
    <source>
        <dbReference type="ARBA" id="ARBA00023015"/>
    </source>
</evidence>
<feature type="region of interest" description="Disordered" evidence="7">
    <location>
        <begin position="139"/>
        <end position="168"/>
    </location>
</feature>
<dbReference type="AlphaFoldDB" id="A0A0J1FSI7"/>
<comment type="similarity">
    <text evidence="1 6">Belongs to the NusB family.</text>
</comment>
<dbReference type="PANTHER" id="PTHR11078">
    <property type="entry name" value="N UTILIZATION SUBSTANCE PROTEIN B-RELATED"/>
    <property type="match status" value="1"/>
</dbReference>
<organism evidence="9 10">
    <name type="scientific">Desulfosporosinus acididurans</name>
    <dbReference type="NCBI Taxonomy" id="476652"/>
    <lineage>
        <taxon>Bacteria</taxon>
        <taxon>Bacillati</taxon>
        <taxon>Bacillota</taxon>
        <taxon>Clostridia</taxon>
        <taxon>Eubacteriales</taxon>
        <taxon>Desulfitobacteriaceae</taxon>
        <taxon>Desulfosporosinus</taxon>
    </lineage>
</organism>
<comment type="function">
    <text evidence="6">Involved in transcription antitermination. Required for transcription of ribosomal RNA (rRNA) genes. Binds specifically to the boxA antiterminator sequence of the ribosomal RNA (rrn) operons.</text>
</comment>
<keyword evidence="3 6" id="KW-0694">RNA-binding</keyword>
<keyword evidence="5 6" id="KW-0804">Transcription</keyword>
<reference evidence="9 10" key="1">
    <citation type="submission" date="2015-06" db="EMBL/GenBank/DDBJ databases">
        <title>Draft genome of the moderately acidophilic sulfate reducer Candidatus Desulfosporosinus acididurans strain M1.</title>
        <authorList>
            <person name="Poehlein A."/>
            <person name="Petzsch P."/>
            <person name="Johnson B.D."/>
            <person name="Schloemann M."/>
            <person name="Daniel R."/>
            <person name="Muehling M."/>
        </authorList>
    </citation>
    <scope>NUCLEOTIDE SEQUENCE [LARGE SCALE GENOMIC DNA]</scope>
    <source>
        <strain evidence="9 10">M1</strain>
    </source>
</reference>
<dbReference type="GO" id="GO:0005829">
    <property type="term" value="C:cytosol"/>
    <property type="evidence" value="ECO:0007669"/>
    <property type="project" value="TreeGrafter"/>
</dbReference>
<evidence type="ECO:0000256" key="7">
    <source>
        <dbReference type="SAM" id="MobiDB-lite"/>
    </source>
</evidence>
<gene>
    <name evidence="6" type="primary">nusB</name>
    <name evidence="9" type="ORF">DEAC_c16560</name>
</gene>
<comment type="caution">
    <text evidence="9">The sequence shown here is derived from an EMBL/GenBank/DDBJ whole genome shotgun (WGS) entry which is preliminary data.</text>
</comment>
<dbReference type="Pfam" id="PF01029">
    <property type="entry name" value="NusB"/>
    <property type="match status" value="1"/>
</dbReference>
<dbReference type="GO" id="GO:0006353">
    <property type="term" value="P:DNA-templated transcription termination"/>
    <property type="evidence" value="ECO:0007669"/>
    <property type="project" value="UniProtKB-UniRule"/>
</dbReference>
<dbReference type="PANTHER" id="PTHR11078:SF3">
    <property type="entry name" value="ANTITERMINATION NUSB DOMAIN-CONTAINING PROTEIN"/>
    <property type="match status" value="1"/>
</dbReference>
<dbReference type="SUPFAM" id="SSF48013">
    <property type="entry name" value="NusB-like"/>
    <property type="match status" value="1"/>
</dbReference>
<dbReference type="RefSeq" id="WP_047809550.1">
    <property type="nucleotide sequence ID" value="NZ_LDZY01000005.1"/>
</dbReference>
<evidence type="ECO:0000313" key="10">
    <source>
        <dbReference type="Proteomes" id="UP000036356"/>
    </source>
</evidence>
<keyword evidence="10" id="KW-1185">Reference proteome</keyword>
<dbReference type="Gene3D" id="1.10.940.10">
    <property type="entry name" value="NusB-like"/>
    <property type="match status" value="1"/>
</dbReference>
<accession>A0A0J1FSI7</accession>
<evidence type="ECO:0000256" key="3">
    <source>
        <dbReference type="ARBA" id="ARBA00022884"/>
    </source>
</evidence>
<evidence type="ECO:0000256" key="1">
    <source>
        <dbReference type="ARBA" id="ARBA00005952"/>
    </source>
</evidence>
<dbReference type="GO" id="GO:0003723">
    <property type="term" value="F:RNA binding"/>
    <property type="evidence" value="ECO:0007669"/>
    <property type="project" value="UniProtKB-UniRule"/>
</dbReference>
<keyword evidence="4 6" id="KW-0805">Transcription regulation</keyword>
<dbReference type="InterPro" id="IPR035926">
    <property type="entry name" value="NusB-like_sf"/>
</dbReference>
<evidence type="ECO:0000256" key="2">
    <source>
        <dbReference type="ARBA" id="ARBA00022814"/>
    </source>
</evidence>
<evidence type="ECO:0000259" key="8">
    <source>
        <dbReference type="Pfam" id="PF01029"/>
    </source>
</evidence>
<dbReference type="PATRIC" id="fig|476652.3.peg.1711"/>
<dbReference type="HAMAP" id="MF_00073">
    <property type="entry name" value="NusB"/>
    <property type="match status" value="1"/>
</dbReference>
<protein>
    <recommendedName>
        <fullName evidence="6">Transcription antitermination protein NusB</fullName>
    </recommendedName>
    <alternativeName>
        <fullName evidence="6">Antitermination factor NusB</fullName>
    </alternativeName>
</protein>
<name>A0A0J1FSI7_9FIRM</name>
<dbReference type="EMBL" id="LDZY01000005">
    <property type="protein sequence ID" value="KLU66257.1"/>
    <property type="molecule type" value="Genomic_DNA"/>
</dbReference>
<proteinExistence type="inferred from homology"/>